<evidence type="ECO:0000313" key="2">
    <source>
        <dbReference type="Proteomes" id="UP001595957"/>
    </source>
</evidence>
<sequence>MIDHLRNRLRWLADDCLERRRLSSNESARTCYWMAFQGAGQALALRHATAQELQAHLNAMEAAGKLGRWHDGHIEEYDALLAAPRPARLFNARQLADMDARPNATRCTTCFTGRRWRAGTQQPPCSC</sequence>
<keyword evidence="2" id="KW-1185">Reference proteome</keyword>
<comment type="caution">
    <text evidence="1">The sequence shown here is derived from an EMBL/GenBank/DDBJ whole genome shotgun (WGS) entry which is preliminary data.</text>
</comment>
<dbReference type="RefSeq" id="WP_380802827.1">
    <property type="nucleotide sequence ID" value="NZ_JBHSFZ010000006.1"/>
</dbReference>
<proteinExistence type="predicted"/>
<accession>A0ABV9EY06</accession>
<organism evidence="1 2">
    <name type="scientific">Sphingobium tyrosinilyticum</name>
    <dbReference type="NCBI Taxonomy" id="2715436"/>
    <lineage>
        <taxon>Bacteria</taxon>
        <taxon>Pseudomonadati</taxon>
        <taxon>Pseudomonadota</taxon>
        <taxon>Alphaproteobacteria</taxon>
        <taxon>Sphingomonadales</taxon>
        <taxon>Sphingomonadaceae</taxon>
        <taxon>Sphingobium</taxon>
    </lineage>
</organism>
<reference evidence="2" key="1">
    <citation type="journal article" date="2019" name="Int. J. Syst. Evol. Microbiol.">
        <title>The Global Catalogue of Microorganisms (GCM) 10K type strain sequencing project: providing services to taxonomists for standard genome sequencing and annotation.</title>
        <authorList>
            <consortium name="The Broad Institute Genomics Platform"/>
            <consortium name="The Broad Institute Genome Sequencing Center for Infectious Disease"/>
            <person name="Wu L."/>
            <person name="Ma J."/>
        </authorList>
    </citation>
    <scope>NUCLEOTIDE SEQUENCE [LARGE SCALE GENOMIC DNA]</scope>
    <source>
        <strain evidence="2">NBRC 103632</strain>
    </source>
</reference>
<dbReference type="EMBL" id="JBHSFZ010000006">
    <property type="protein sequence ID" value="MFC4593512.1"/>
    <property type="molecule type" value="Genomic_DNA"/>
</dbReference>
<evidence type="ECO:0000313" key="1">
    <source>
        <dbReference type="EMBL" id="MFC4593512.1"/>
    </source>
</evidence>
<gene>
    <name evidence="1" type="ORF">ACFO3E_04820</name>
</gene>
<name>A0ABV9EY06_9SPHN</name>
<protein>
    <submittedName>
        <fullName evidence="1">Uncharacterized protein</fullName>
    </submittedName>
</protein>
<dbReference type="Proteomes" id="UP001595957">
    <property type="component" value="Unassembled WGS sequence"/>
</dbReference>